<proteinExistence type="predicted"/>
<feature type="transmembrane region" description="Helical" evidence="1">
    <location>
        <begin position="12"/>
        <end position="30"/>
    </location>
</feature>
<organism evidence="2 3">
    <name type="scientific">Pseudomonas amygdali pv. tabaci</name>
    <name type="common">Pseudomonas syringae pv. tabaci</name>
    <dbReference type="NCBI Taxonomy" id="322"/>
    <lineage>
        <taxon>Bacteria</taxon>
        <taxon>Pseudomonadati</taxon>
        <taxon>Pseudomonadota</taxon>
        <taxon>Gammaproteobacteria</taxon>
        <taxon>Pseudomonadales</taxon>
        <taxon>Pseudomonadaceae</taxon>
        <taxon>Pseudomonas</taxon>
        <taxon>Pseudomonas amygdali</taxon>
    </lineage>
</organism>
<dbReference type="AlphaFoldDB" id="A0A3M6HS65"/>
<keyword evidence="1" id="KW-0812">Transmembrane</keyword>
<gene>
    <name evidence="2" type="ORF">ALP03_200138</name>
</gene>
<dbReference type="EMBL" id="RBVA01000214">
    <property type="protein sequence ID" value="RMW07767.1"/>
    <property type="molecule type" value="Genomic_DNA"/>
</dbReference>
<reference evidence="2 3" key="1">
    <citation type="submission" date="2018-08" db="EMBL/GenBank/DDBJ databases">
        <title>Recombination of ecologically and evolutionarily significant loci maintains genetic cohesion in the Pseudomonas syringae species complex.</title>
        <authorList>
            <person name="Dillon M."/>
            <person name="Thakur S."/>
            <person name="Almeida R.N.D."/>
            <person name="Weir B.S."/>
            <person name="Guttman D.S."/>
        </authorList>
    </citation>
    <scope>NUCLEOTIDE SEQUENCE [LARGE SCALE GENOMIC DNA]</scope>
    <source>
        <strain evidence="2 3">ICMP 4525</strain>
    </source>
</reference>
<feature type="transmembrane region" description="Helical" evidence="1">
    <location>
        <begin position="50"/>
        <end position="71"/>
    </location>
</feature>
<evidence type="ECO:0000313" key="2">
    <source>
        <dbReference type="EMBL" id="RMW07767.1"/>
    </source>
</evidence>
<keyword evidence="1" id="KW-0472">Membrane</keyword>
<protein>
    <submittedName>
        <fullName evidence="2">Uncharacterized protein</fullName>
    </submittedName>
</protein>
<dbReference type="Proteomes" id="UP000271531">
    <property type="component" value="Unassembled WGS sequence"/>
</dbReference>
<name>A0A3M6HS65_PSEAJ</name>
<evidence type="ECO:0000313" key="3">
    <source>
        <dbReference type="Proteomes" id="UP000271531"/>
    </source>
</evidence>
<comment type="caution">
    <text evidence="2">The sequence shown here is derived from an EMBL/GenBank/DDBJ whole genome shotgun (WGS) entry which is preliminary data.</text>
</comment>
<evidence type="ECO:0000256" key="1">
    <source>
        <dbReference type="SAM" id="Phobius"/>
    </source>
</evidence>
<keyword evidence="1" id="KW-1133">Transmembrane helix</keyword>
<accession>A0A3M6HS65</accession>
<sequence length="249" mass="27986">MWVWRESSEKWLLAAALAVLGFIILVNLKLDVWPWLNGGPTAAFLRAEATGSVTSDLLVGLFSAYVFYVVIELIPRSREVQLALIPLNLITASVIDAYERTRIYGHETPITSIDVAVLAMDNLNAHKSSVVTETNLLKLKFAMETAHSRYPDFQHCLTMAASISPEHALDWLVLTDKVRLLAEEYGSWPVSPFSNNWIGEPDEQQLLDPDCVAANAKYKDDMKNKTGALKLRVQEVIEATIFWMQRQVP</sequence>